<dbReference type="PROSITE" id="PS51318">
    <property type="entry name" value="TAT"/>
    <property type="match status" value="1"/>
</dbReference>
<dbReference type="PANTHER" id="PTHR31157">
    <property type="entry name" value="SCP DOMAIN-CONTAINING PROTEIN"/>
    <property type="match status" value="1"/>
</dbReference>
<dbReference type="Gene3D" id="3.40.33.10">
    <property type="entry name" value="CAP"/>
    <property type="match status" value="1"/>
</dbReference>
<organism evidence="3 4">
    <name type="scientific">Devosia litorisediminis</name>
    <dbReference type="NCBI Taxonomy" id="2829817"/>
    <lineage>
        <taxon>Bacteria</taxon>
        <taxon>Pseudomonadati</taxon>
        <taxon>Pseudomonadota</taxon>
        <taxon>Alphaproteobacteria</taxon>
        <taxon>Hyphomicrobiales</taxon>
        <taxon>Devosiaceae</taxon>
        <taxon>Devosia</taxon>
    </lineage>
</organism>
<feature type="chain" id="PRO_5037989856" evidence="1">
    <location>
        <begin position="23"/>
        <end position="168"/>
    </location>
</feature>
<evidence type="ECO:0000313" key="3">
    <source>
        <dbReference type="EMBL" id="MBS3849487.1"/>
    </source>
</evidence>
<gene>
    <name evidence="3" type="ORF">KD146_12335</name>
</gene>
<protein>
    <submittedName>
        <fullName evidence="3">CAP domain-containing protein</fullName>
    </submittedName>
</protein>
<evidence type="ECO:0000256" key="1">
    <source>
        <dbReference type="SAM" id="SignalP"/>
    </source>
</evidence>
<sequence>MSTLPRRSFLVLGAALALSACASTIPVLPKGASTPETMSDAEILTAINAVRKANGAGPWSYNPRLEDAARSQARLMASKNTLSHDLGVTLRERVTAAGYQGAVGENLAKGYTSLQGAIEGWMQSSGHRSTLLNAKFTEFGLAVARTSNGKLYWAMIAGGSFQPWLKVV</sequence>
<dbReference type="InterPro" id="IPR006311">
    <property type="entry name" value="TAT_signal"/>
</dbReference>
<keyword evidence="4" id="KW-1185">Reference proteome</keyword>
<dbReference type="AlphaFoldDB" id="A0A942I6J9"/>
<dbReference type="RefSeq" id="WP_212658954.1">
    <property type="nucleotide sequence ID" value="NZ_JAGXTP010000001.1"/>
</dbReference>
<name>A0A942I6J9_9HYPH</name>
<reference evidence="3" key="1">
    <citation type="submission" date="2021-04" db="EMBL/GenBank/DDBJ databases">
        <title>Devosia litorisediminis sp. nov., isolated from a sand dune.</title>
        <authorList>
            <person name="Park S."/>
            <person name="Yoon J.-H."/>
        </authorList>
    </citation>
    <scope>NUCLEOTIDE SEQUENCE</scope>
    <source>
        <strain evidence="3">BSSL-BM10</strain>
    </source>
</reference>
<accession>A0A942I6J9</accession>
<evidence type="ECO:0000259" key="2">
    <source>
        <dbReference type="Pfam" id="PF00188"/>
    </source>
</evidence>
<comment type="caution">
    <text evidence="3">The sequence shown here is derived from an EMBL/GenBank/DDBJ whole genome shotgun (WGS) entry which is preliminary data.</text>
</comment>
<dbReference type="Pfam" id="PF00188">
    <property type="entry name" value="CAP"/>
    <property type="match status" value="1"/>
</dbReference>
<dbReference type="SUPFAM" id="SSF55797">
    <property type="entry name" value="PR-1-like"/>
    <property type="match status" value="1"/>
</dbReference>
<feature type="signal peptide" evidence="1">
    <location>
        <begin position="1"/>
        <end position="22"/>
    </location>
</feature>
<feature type="domain" description="SCP" evidence="2">
    <location>
        <begin position="44"/>
        <end position="154"/>
    </location>
</feature>
<evidence type="ECO:0000313" key="4">
    <source>
        <dbReference type="Proteomes" id="UP000678281"/>
    </source>
</evidence>
<dbReference type="EMBL" id="JAGXTP010000001">
    <property type="protein sequence ID" value="MBS3849487.1"/>
    <property type="molecule type" value="Genomic_DNA"/>
</dbReference>
<dbReference type="PANTHER" id="PTHR31157:SF1">
    <property type="entry name" value="SCP DOMAIN-CONTAINING PROTEIN"/>
    <property type="match status" value="1"/>
</dbReference>
<dbReference type="InterPro" id="IPR035940">
    <property type="entry name" value="CAP_sf"/>
</dbReference>
<dbReference type="CDD" id="cd05379">
    <property type="entry name" value="CAP_bacterial"/>
    <property type="match status" value="1"/>
</dbReference>
<dbReference type="InterPro" id="IPR014044">
    <property type="entry name" value="CAP_dom"/>
</dbReference>
<keyword evidence="1" id="KW-0732">Signal</keyword>
<dbReference type="Proteomes" id="UP000678281">
    <property type="component" value="Unassembled WGS sequence"/>
</dbReference>
<proteinExistence type="predicted"/>
<dbReference type="PROSITE" id="PS51257">
    <property type="entry name" value="PROKAR_LIPOPROTEIN"/>
    <property type="match status" value="1"/>
</dbReference>